<proteinExistence type="predicted"/>
<accession>A0A5B2VJQ5</accession>
<evidence type="ECO:0000313" key="2">
    <source>
        <dbReference type="Proteomes" id="UP000324611"/>
    </source>
</evidence>
<dbReference type="EMBL" id="VUOC01000004">
    <property type="protein sequence ID" value="KAA2239823.1"/>
    <property type="molecule type" value="Genomic_DNA"/>
</dbReference>
<dbReference type="Proteomes" id="UP000324611">
    <property type="component" value="Unassembled WGS sequence"/>
</dbReference>
<evidence type="ECO:0000313" key="1">
    <source>
        <dbReference type="EMBL" id="KAA2239823.1"/>
    </source>
</evidence>
<protein>
    <submittedName>
        <fullName evidence="1">Uncharacterized protein</fullName>
    </submittedName>
</protein>
<sequence>MKQLLFGALAAMLITACHKDAPVYPSSDGSFSVNGDSYRADHASWNTEGHYLLIENEPPMDIDSAGAADFLYNFVFIQMDDFQQGEYTAQPHRGNKGVFGEATVITDRLANSHNPEEVMYTGVKHGQLSITSDNDGGTYTIEYNLNFPNGVNVNGSYTGTVEQQ</sequence>
<name>A0A5B2VJQ5_9BACT</name>
<dbReference type="RefSeq" id="WP_149841000.1">
    <property type="nucleotide sequence ID" value="NZ_VUOC01000004.1"/>
</dbReference>
<dbReference type="AlphaFoldDB" id="A0A5B2VJQ5"/>
<comment type="caution">
    <text evidence="1">The sequence shown here is derived from an EMBL/GenBank/DDBJ whole genome shotgun (WGS) entry which is preliminary data.</text>
</comment>
<reference evidence="1 2" key="1">
    <citation type="submission" date="2019-09" db="EMBL/GenBank/DDBJ databases">
        <title>Chitinophaga ginsengihumi sp. nov., isolated from soil of ginseng rhizosphere.</title>
        <authorList>
            <person name="Lee J."/>
        </authorList>
    </citation>
    <scope>NUCLEOTIDE SEQUENCE [LARGE SCALE GENOMIC DNA]</scope>
    <source>
        <strain evidence="1 2">BN140078</strain>
    </source>
</reference>
<keyword evidence="2" id="KW-1185">Reference proteome</keyword>
<dbReference type="PROSITE" id="PS51257">
    <property type="entry name" value="PROKAR_LIPOPROTEIN"/>
    <property type="match status" value="1"/>
</dbReference>
<reference evidence="1 2" key="2">
    <citation type="submission" date="2019-09" db="EMBL/GenBank/DDBJ databases">
        <authorList>
            <person name="Jin C."/>
        </authorList>
    </citation>
    <scope>NUCLEOTIDE SEQUENCE [LARGE SCALE GENOMIC DNA]</scope>
    <source>
        <strain evidence="1 2">BN140078</strain>
    </source>
</reference>
<gene>
    <name evidence="1" type="ORF">F0L74_26925</name>
</gene>
<organism evidence="1 2">
    <name type="scientific">Chitinophaga agrisoli</name>
    <dbReference type="NCBI Taxonomy" id="2607653"/>
    <lineage>
        <taxon>Bacteria</taxon>
        <taxon>Pseudomonadati</taxon>
        <taxon>Bacteroidota</taxon>
        <taxon>Chitinophagia</taxon>
        <taxon>Chitinophagales</taxon>
        <taxon>Chitinophagaceae</taxon>
        <taxon>Chitinophaga</taxon>
    </lineage>
</organism>